<proteinExistence type="predicted"/>
<organism evidence="2">
    <name type="scientific">Oryza sativa subsp. japonica</name>
    <name type="common">Rice</name>
    <dbReference type="NCBI Taxonomy" id="39947"/>
    <lineage>
        <taxon>Eukaryota</taxon>
        <taxon>Viridiplantae</taxon>
        <taxon>Streptophyta</taxon>
        <taxon>Embryophyta</taxon>
        <taxon>Tracheophyta</taxon>
        <taxon>Spermatophyta</taxon>
        <taxon>Magnoliopsida</taxon>
        <taxon>Liliopsida</taxon>
        <taxon>Poales</taxon>
        <taxon>Poaceae</taxon>
        <taxon>BOP clade</taxon>
        <taxon>Oryzoideae</taxon>
        <taxon>Oryzeae</taxon>
        <taxon>Oryzinae</taxon>
        <taxon>Oryza</taxon>
        <taxon>Oryza sativa</taxon>
    </lineage>
</organism>
<reference evidence="2" key="2">
    <citation type="submission" date="2008-12" db="EMBL/GenBank/DDBJ databases">
        <title>Improved gene annotation of the rice (Oryza sativa) genomes.</title>
        <authorList>
            <person name="Wang J."/>
            <person name="Li R."/>
            <person name="Fan W."/>
            <person name="Huang Q."/>
            <person name="Zhang J."/>
            <person name="Zhou Y."/>
            <person name="Hu Y."/>
            <person name="Zi S."/>
            <person name="Li J."/>
            <person name="Ni P."/>
            <person name="Zheng H."/>
            <person name="Zhang Y."/>
            <person name="Zhao M."/>
            <person name="Hao Q."/>
            <person name="McDermott J."/>
            <person name="Samudrala R."/>
            <person name="Kristiansen K."/>
            <person name="Wong G.K.-S."/>
        </authorList>
    </citation>
    <scope>NUCLEOTIDE SEQUENCE</scope>
</reference>
<feature type="compositionally biased region" description="Low complexity" evidence="1">
    <location>
        <begin position="69"/>
        <end position="94"/>
    </location>
</feature>
<reference evidence="2" key="1">
    <citation type="journal article" date="2005" name="PLoS Biol.">
        <title>The genomes of Oryza sativa: a history of duplications.</title>
        <authorList>
            <person name="Yu J."/>
            <person name="Wang J."/>
            <person name="Lin W."/>
            <person name="Li S."/>
            <person name="Li H."/>
            <person name="Zhou J."/>
            <person name="Ni P."/>
            <person name="Dong W."/>
            <person name="Hu S."/>
            <person name="Zeng C."/>
            <person name="Zhang J."/>
            <person name="Zhang Y."/>
            <person name="Li R."/>
            <person name="Xu Z."/>
            <person name="Li S."/>
            <person name="Li X."/>
            <person name="Zheng H."/>
            <person name="Cong L."/>
            <person name="Lin L."/>
            <person name="Yin J."/>
            <person name="Geng J."/>
            <person name="Li G."/>
            <person name="Shi J."/>
            <person name="Liu J."/>
            <person name="Lv H."/>
            <person name="Li J."/>
            <person name="Wang J."/>
            <person name="Deng Y."/>
            <person name="Ran L."/>
            <person name="Shi X."/>
            <person name="Wang X."/>
            <person name="Wu Q."/>
            <person name="Li C."/>
            <person name="Ren X."/>
            <person name="Wang J."/>
            <person name="Wang X."/>
            <person name="Li D."/>
            <person name="Liu D."/>
            <person name="Zhang X."/>
            <person name="Ji Z."/>
            <person name="Zhao W."/>
            <person name="Sun Y."/>
            <person name="Zhang Z."/>
            <person name="Bao J."/>
            <person name="Han Y."/>
            <person name="Dong L."/>
            <person name="Ji J."/>
            <person name="Chen P."/>
            <person name="Wu S."/>
            <person name="Liu J."/>
            <person name="Xiao Y."/>
            <person name="Bu D."/>
            <person name="Tan J."/>
            <person name="Yang L."/>
            <person name="Ye C."/>
            <person name="Zhang J."/>
            <person name="Xu J."/>
            <person name="Zhou Y."/>
            <person name="Yu Y."/>
            <person name="Zhang B."/>
            <person name="Zhuang S."/>
            <person name="Wei H."/>
            <person name="Liu B."/>
            <person name="Lei M."/>
            <person name="Yu H."/>
            <person name="Li Y."/>
            <person name="Xu H."/>
            <person name="Wei S."/>
            <person name="He X."/>
            <person name="Fang L."/>
            <person name="Zhang Z."/>
            <person name="Zhang Y."/>
            <person name="Huang X."/>
            <person name="Su Z."/>
            <person name="Tong W."/>
            <person name="Li J."/>
            <person name="Tong Z."/>
            <person name="Li S."/>
            <person name="Ye J."/>
            <person name="Wang L."/>
            <person name="Fang L."/>
            <person name="Lei T."/>
            <person name="Chen C."/>
            <person name="Chen H."/>
            <person name="Xu Z."/>
            <person name="Li H."/>
            <person name="Huang H."/>
            <person name="Zhang F."/>
            <person name="Xu H."/>
            <person name="Li N."/>
            <person name="Zhao C."/>
            <person name="Li S."/>
            <person name="Dong L."/>
            <person name="Huang Y."/>
            <person name="Li L."/>
            <person name="Xi Y."/>
            <person name="Qi Q."/>
            <person name="Li W."/>
            <person name="Zhang B."/>
            <person name="Hu W."/>
            <person name="Zhang Y."/>
            <person name="Tian X."/>
            <person name="Jiao Y."/>
            <person name="Liang X."/>
            <person name="Jin J."/>
            <person name="Gao L."/>
            <person name="Zheng W."/>
            <person name="Hao B."/>
            <person name="Liu S."/>
            <person name="Wang W."/>
            <person name="Yuan L."/>
            <person name="Cao M."/>
            <person name="McDermott J."/>
            <person name="Samudrala R."/>
            <person name="Wang J."/>
            <person name="Wong G.K."/>
            <person name="Yang H."/>
        </authorList>
    </citation>
    <scope>NUCLEOTIDE SEQUENCE [LARGE SCALE GENOMIC DNA]</scope>
</reference>
<feature type="region of interest" description="Disordered" evidence="1">
    <location>
        <begin position="69"/>
        <end position="108"/>
    </location>
</feature>
<accession>B9F1S5</accession>
<evidence type="ECO:0000313" key="2">
    <source>
        <dbReference type="EMBL" id="EEE56163.1"/>
    </source>
</evidence>
<dbReference type="AlphaFoldDB" id="B9F1S5"/>
<dbReference type="EMBL" id="CM000139">
    <property type="protein sequence ID" value="EEE56163.1"/>
    <property type="molecule type" value="Genomic_DNA"/>
</dbReference>
<name>B9F1S5_ORYSJ</name>
<protein>
    <submittedName>
        <fullName evidence="2">Uncharacterized protein</fullName>
    </submittedName>
</protein>
<gene>
    <name evidence="2" type="ORF">OsJ_05066</name>
</gene>
<evidence type="ECO:0000256" key="1">
    <source>
        <dbReference type="SAM" id="MobiDB-lite"/>
    </source>
</evidence>
<dbReference type="Proteomes" id="UP000007752">
    <property type="component" value="Chromosome 2"/>
</dbReference>
<sequence>MEAATAAPPYSIKVPSLPAAGGSVRAPWGGICRRIRHRLASCPQLPIKAAPAVTRARFTPDSCAWGPETAAACATSSPPTRSRPSPQRSQSCRARSADVVPTVTPDQR</sequence>